<keyword evidence="1" id="KW-0812">Transmembrane</keyword>
<evidence type="ECO:0000313" key="3">
    <source>
        <dbReference type="Proteomes" id="UP001553161"/>
    </source>
</evidence>
<feature type="transmembrane region" description="Helical" evidence="1">
    <location>
        <begin position="12"/>
        <end position="31"/>
    </location>
</feature>
<keyword evidence="1" id="KW-1133">Transmembrane helix</keyword>
<keyword evidence="1" id="KW-0472">Membrane</keyword>
<evidence type="ECO:0000256" key="1">
    <source>
        <dbReference type="SAM" id="Phobius"/>
    </source>
</evidence>
<dbReference type="Pfam" id="PF14269">
    <property type="entry name" value="Arylsulfotran_2"/>
    <property type="match status" value="1"/>
</dbReference>
<organism evidence="2 3">
    <name type="scientific">Meridianimarinicoccus marinus</name>
    <dbReference type="NCBI Taxonomy" id="3231483"/>
    <lineage>
        <taxon>Bacteria</taxon>
        <taxon>Pseudomonadati</taxon>
        <taxon>Pseudomonadota</taxon>
        <taxon>Alphaproteobacteria</taxon>
        <taxon>Rhodobacterales</taxon>
        <taxon>Paracoccaceae</taxon>
        <taxon>Meridianimarinicoccus</taxon>
    </lineage>
</organism>
<name>A0ABV3L921_9RHOB</name>
<reference evidence="2 3" key="1">
    <citation type="submission" date="2024-07" db="EMBL/GenBank/DDBJ databases">
        <authorList>
            <person name="Kang M."/>
        </authorList>
    </citation>
    <scope>NUCLEOTIDE SEQUENCE [LARGE SCALE GENOMIC DNA]</scope>
    <source>
        <strain evidence="2 3">DFM31</strain>
    </source>
</reference>
<proteinExistence type="predicted"/>
<accession>A0ABV3L921</accession>
<evidence type="ECO:0000313" key="2">
    <source>
        <dbReference type="EMBL" id="MEV8467961.1"/>
    </source>
</evidence>
<dbReference type="InterPro" id="IPR039535">
    <property type="entry name" value="ASST-like"/>
</dbReference>
<dbReference type="EMBL" id="JBFBVU010000020">
    <property type="protein sequence ID" value="MEV8467961.1"/>
    <property type="molecule type" value="Genomic_DNA"/>
</dbReference>
<gene>
    <name evidence="2" type="ORF">AB0T83_14385</name>
</gene>
<protein>
    <submittedName>
        <fullName evidence="2">Arylsulfotransferase family protein</fullName>
    </submittedName>
</protein>
<dbReference type="RefSeq" id="WP_366193882.1">
    <property type="nucleotide sequence ID" value="NZ_JBFBVU010000020.1"/>
</dbReference>
<dbReference type="Proteomes" id="UP001553161">
    <property type="component" value="Unassembled WGS sequence"/>
</dbReference>
<comment type="caution">
    <text evidence="2">The sequence shown here is derived from an EMBL/GenBank/DDBJ whole genome shotgun (WGS) entry which is preliminary data.</text>
</comment>
<keyword evidence="3" id="KW-1185">Reference proteome</keyword>
<sequence>MSRFERFVTRSVPVWAVGLLVVFGLIAMIAFSNIAVHTAQGGRKAGAVGDAIFAVSNIPKFLNRLSSAERYLKISNQRFDGRTGFAFTYAPGNRPQAGYLLFSRYDPDRGRSVIELWDLNAQEQRHAWLPPIDEINRQATDFESGGVDLARDKNQSRFLPRHPAILPNGDIVIKSRTPLSRVDACNRIVWINDDYLFHHSTEVDTDGSLWVASVLDPPTIDRVNKEEFLDDAITHVSPEGEVLMVRSVADILLKQGLHQFVFGRDEYLANPIHLNDIQPVKADGAYWKKGDLFLSLRNPSMIALYRPSEDRIVWSKSGPWSHQHDVDVLDDHRIAVFNNNTYLAHPIPWIPDHSKVLVYDFETRKVTSPWDDTLAEMELRSATEGLQHIRASGEIMIEEQNAGRLFALDADQSLLWEYINRGEDGYQARLGWSRFLEPDTGAALVEKLNTLSCRA</sequence>